<protein>
    <recommendedName>
        <fullName evidence="3">BESS domain-containing protein</fullName>
    </recommendedName>
</protein>
<dbReference type="AlphaFoldDB" id="A0A4Y2PF73"/>
<dbReference type="GO" id="GO:0003677">
    <property type="term" value="F:DNA binding"/>
    <property type="evidence" value="ECO:0007669"/>
    <property type="project" value="InterPro"/>
</dbReference>
<proteinExistence type="predicted"/>
<dbReference type="PROSITE" id="PS51031">
    <property type="entry name" value="BESS"/>
    <property type="match status" value="1"/>
</dbReference>
<sequence>MEDEKSSDLTDIKAEIDPGRCEVSITFDTEKPKTKKRKRGRNEDDELIEVLKKKIASEADAAEEAKDEDRHFLLSLLSEIRKVPDERKLKLRSDIISVIATAQRPDYQQWPSHGRSLAPYLFQHPTQYTPSSSYPSSIIHQRVPSQQDLLHRFSGLQTLQNMPSPQQTSMSSSSTLSTDSPAQLESGYVLFE</sequence>
<feature type="domain" description="BESS" evidence="3">
    <location>
        <begin position="66"/>
        <end position="105"/>
    </location>
</feature>
<feature type="region of interest" description="Disordered" evidence="2">
    <location>
        <begin position="160"/>
        <end position="185"/>
    </location>
</feature>
<evidence type="ECO:0000259" key="3">
    <source>
        <dbReference type="PROSITE" id="PS51031"/>
    </source>
</evidence>
<dbReference type="GO" id="GO:0005634">
    <property type="term" value="C:nucleus"/>
    <property type="evidence" value="ECO:0007669"/>
    <property type="project" value="UniProtKB-SubCell"/>
</dbReference>
<comment type="subcellular location">
    <subcellularLocation>
        <location evidence="1">Nucleus</location>
    </subcellularLocation>
</comment>
<reference evidence="4 5" key="1">
    <citation type="journal article" date="2019" name="Sci. Rep.">
        <title>Orb-weaving spider Araneus ventricosus genome elucidates the spidroin gene catalogue.</title>
        <authorList>
            <person name="Kono N."/>
            <person name="Nakamura H."/>
            <person name="Ohtoshi R."/>
            <person name="Moran D.A.P."/>
            <person name="Shinohara A."/>
            <person name="Yoshida Y."/>
            <person name="Fujiwara M."/>
            <person name="Mori M."/>
            <person name="Tomita M."/>
            <person name="Arakawa K."/>
        </authorList>
    </citation>
    <scope>NUCLEOTIDE SEQUENCE [LARGE SCALE GENOMIC DNA]</scope>
</reference>
<name>A0A4Y2PF73_ARAVE</name>
<evidence type="ECO:0000256" key="2">
    <source>
        <dbReference type="SAM" id="MobiDB-lite"/>
    </source>
</evidence>
<dbReference type="OrthoDB" id="6616165at2759"/>
<gene>
    <name evidence="4" type="ORF">AVEN_120546_1</name>
</gene>
<dbReference type="Pfam" id="PF02944">
    <property type="entry name" value="BESS"/>
    <property type="match status" value="1"/>
</dbReference>
<comment type="caution">
    <text evidence="4">The sequence shown here is derived from an EMBL/GenBank/DDBJ whole genome shotgun (WGS) entry which is preliminary data.</text>
</comment>
<dbReference type="InterPro" id="IPR004210">
    <property type="entry name" value="BESS_motif"/>
</dbReference>
<keyword evidence="1" id="KW-0539">Nucleus</keyword>
<feature type="compositionally biased region" description="Low complexity" evidence="2">
    <location>
        <begin position="163"/>
        <end position="183"/>
    </location>
</feature>
<evidence type="ECO:0000256" key="1">
    <source>
        <dbReference type="PROSITE-ProRule" id="PRU00371"/>
    </source>
</evidence>
<keyword evidence="5" id="KW-1185">Reference proteome</keyword>
<evidence type="ECO:0000313" key="5">
    <source>
        <dbReference type="Proteomes" id="UP000499080"/>
    </source>
</evidence>
<accession>A0A4Y2PF73</accession>
<dbReference type="EMBL" id="BGPR01011120">
    <property type="protein sequence ID" value="GBN49709.1"/>
    <property type="molecule type" value="Genomic_DNA"/>
</dbReference>
<organism evidence="4 5">
    <name type="scientific">Araneus ventricosus</name>
    <name type="common">Orbweaver spider</name>
    <name type="synonym">Epeira ventricosa</name>
    <dbReference type="NCBI Taxonomy" id="182803"/>
    <lineage>
        <taxon>Eukaryota</taxon>
        <taxon>Metazoa</taxon>
        <taxon>Ecdysozoa</taxon>
        <taxon>Arthropoda</taxon>
        <taxon>Chelicerata</taxon>
        <taxon>Arachnida</taxon>
        <taxon>Araneae</taxon>
        <taxon>Araneomorphae</taxon>
        <taxon>Entelegynae</taxon>
        <taxon>Araneoidea</taxon>
        <taxon>Araneidae</taxon>
        <taxon>Araneus</taxon>
    </lineage>
</organism>
<evidence type="ECO:0000313" key="4">
    <source>
        <dbReference type="EMBL" id="GBN49709.1"/>
    </source>
</evidence>
<dbReference type="Proteomes" id="UP000499080">
    <property type="component" value="Unassembled WGS sequence"/>
</dbReference>